<dbReference type="Proteomes" id="UP000244174">
    <property type="component" value="Unassembled WGS sequence"/>
</dbReference>
<keyword evidence="1" id="KW-0472">Membrane</keyword>
<keyword evidence="1" id="KW-0812">Transmembrane</keyword>
<protein>
    <submittedName>
        <fullName evidence="2">Uncharacterized protein</fullName>
    </submittedName>
</protein>
<sequence length="66" mass="7671">MRKYSIFASIITLILGFAFYGEYITINIFDTYYLIAAEVVCFAFWALFMLILLIINLKKFLSGRGE</sequence>
<comment type="caution">
    <text evidence="2">The sequence shown here is derived from an EMBL/GenBank/DDBJ whole genome shotgun (WGS) entry which is preliminary data.</text>
</comment>
<proteinExistence type="predicted"/>
<organism evidence="2 3">
    <name type="scientific">Christiangramia gaetbulicola</name>
    <dbReference type="NCBI Taxonomy" id="703340"/>
    <lineage>
        <taxon>Bacteria</taxon>
        <taxon>Pseudomonadati</taxon>
        <taxon>Bacteroidota</taxon>
        <taxon>Flavobacteriia</taxon>
        <taxon>Flavobacteriales</taxon>
        <taxon>Flavobacteriaceae</taxon>
        <taxon>Christiangramia</taxon>
    </lineage>
</organism>
<keyword evidence="3" id="KW-1185">Reference proteome</keyword>
<evidence type="ECO:0000256" key="1">
    <source>
        <dbReference type="SAM" id="Phobius"/>
    </source>
</evidence>
<evidence type="ECO:0000313" key="3">
    <source>
        <dbReference type="Proteomes" id="UP000244174"/>
    </source>
</evidence>
<evidence type="ECO:0000313" key="2">
    <source>
        <dbReference type="EMBL" id="PTX44725.1"/>
    </source>
</evidence>
<gene>
    <name evidence="2" type="ORF">C8P64_0707</name>
</gene>
<feature type="transmembrane region" description="Helical" evidence="1">
    <location>
        <begin position="32"/>
        <end position="55"/>
    </location>
</feature>
<dbReference type="EMBL" id="QBKQ01000001">
    <property type="protein sequence ID" value="PTX44725.1"/>
    <property type="molecule type" value="Genomic_DNA"/>
</dbReference>
<dbReference type="AlphaFoldDB" id="A0A2T6ALN6"/>
<reference evidence="2 3" key="1">
    <citation type="submission" date="2018-04" db="EMBL/GenBank/DDBJ databases">
        <title>Genomic Encyclopedia of Archaeal and Bacterial Type Strains, Phase II (KMG-II): from individual species to whole genera.</title>
        <authorList>
            <person name="Goeker M."/>
        </authorList>
    </citation>
    <scope>NUCLEOTIDE SEQUENCE [LARGE SCALE GENOMIC DNA]</scope>
    <source>
        <strain evidence="2 3">DSM 23082</strain>
    </source>
</reference>
<dbReference type="OrthoDB" id="1449343at2"/>
<keyword evidence="1" id="KW-1133">Transmembrane helix</keyword>
<dbReference type="RefSeq" id="WP_108170652.1">
    <property type="nucleotide sequence ID" value="NZ_QBKQ01000001.1"/>
</dbReference>
<feature type="transmembrane region" description="Helical" evidence="1">
    <location>
        <begin position="7"/>
        <end position="26"/>
    </location>
</feature>
<name>A0A2T6ALN6_9FLAO</name>
<accession>A0A2T6ALN6</accession>